<comment type="caution">
    <text evidence="2">The sequence shown here is derived from an EMBL/GenBank/DDBJ whole genome shotgun (WGS) entry which is preliminary data.</text>
</comment>
<dbReference type="PROSITE" id="PS51707">
    <property type="entry name" value="CYTH"/>
    <property type="match status" value="1"/>
</dbReference>
<dbReference type="Pfam" id="PF01928">
    <property type="entry name" value="CYTH"/>
    <property type="match status" value="1"/>
</dbReference>
<dbReference type="OrthoDB" id="3034217at2"/>
<dbReference type="GO" id="GO:0050355">
    <property type="term" value="F:inorganic triphosphate phosphatase activity"/>
    <property type="evidence" value="ECO:0007669"/>
    <property type="project" value="InterPro"/>
</dbReference>
<dbReference type="CDD" id="cd07756">
    <property type="entry name" value="CYTH-like_Pase_CHAD"/>
    <property type="match status" value="1"/>
</dbReference>
<dbReference type="InterPro" id="IPR023577">
    <property type="entry name" value="CYTH_domain"/>
</dbReference>
<dbReference type="InterPro" id="IPR033469">
    <property type="entry name" value="CYTH-like_dom_sf"/>
</dbReference>
<evidence type="ECO:0000313" key="3">
    <source>
        <dbReference type="Proteomes" id="UP000295367"/>
    </source>
</evidence>
<name>A0A4R3YIG7_9PROT</name>
<dbReference type="InterPro" id="IPR039013">
    <property type="entry name" value="YgiF"/>
</dbReference>
<evidence type="ECO:0000259" key="1">
    <source>
        <dbReference type="PROSITE" id="PS51707"/>
    </source>
</evidence>
<reference evidence="2 3" key="1">
    <citation type="submission" date="2019-03" db="EMBL/GenBank/DDBJ databases">
        <title>Genomic Encyclopedia of Type Strains, Phase IV (KMG-IV): sequencing the most valuable type-strain genomes for metagenomic binning, comparative biology and taxonomic classification.</title>
        <authorList>
            <person name="Goeker M."/>
        </authorList>
    </citation>
    <scope>NUCLEOTIDE SEQUENCE [LARGE SCALE GENOMIC DNA]</scope>
    <source>
        <strain evidence="2 3">DSM 100309</strain>
    </source>
</reference>
<feature type="domain" description="CYTH" evidence="1">
    <location>
        <begin position="8"/>
        <end position="206"/>
    </location>
</feature>
<dbReference type="SUPFAM" id="SSF55154">
    <property type="entry name" value="CYTH-like phosphatases"/>
    <property type="match status" value="1"/>
</dbReference>
<proteinExistence type="predicted"/>
<sequence>MESIYLMHTEIELKLLINKADIPALMNHPLLNGINSERKSLRNIYLDTPDLTLVKQKMAFRMRLVDSLWIQTVKGGGKVEGGLHQRNEWEVEVEGEKPDFEKLAQSPWYSVFTPEVQDAMMPVFETNFWRTTWLLELPRGVVELALDVGEIQVSNLTEPICEVELELKSGEPEALFELAELLNKTVTLQTEDKSKAERGYALFAKSKSLKSV</sequence>
<keyword evidence="3" id="KW-1185">Reference proteome</keyword>
<dbReference type="EMBL" id="SMCO01000001">
    <property type="protein sequence ID" value="TCV90794.1"/>
    <property type="molecule type" value="Genomic_DNA"/>
</dbReference>
<dbReference type="Gene3D" id="2.40.320.10">
    <property type="entry name" value="Hypothetical Protein Pfu-838710-001"/>
    <property type="match status" value="1"/>
</dbReference>
<dbReference type="PANTHER" id="PTHR39569:SF1">
    <property type="entry name" value="INORGANIC TRIPHOSPHATASE"/>
    <property type="match status" value="1"/>
</dbReference>
<organism evidence="2 3">
    <name type="scientific">Sulfurirhabdus autotrophica</name>
    <dbReference type="NCBI Taxonomy" id="1706046"/>
    <lineage>
        <taxon>Bacteria</taxon>
        <taxon>Pseudomonadati</taxon>
        <taxon>Pseudomonadota</taxon>
        <taxon>Betaproteobacteria</taxon>
        <taxon>Nitrosomonadales</taxon>
        <taxon>Sulfuricellaceae</taxon>
        <taxon>Sulfurirhabdus</taxon>
    </lineage>
</organism>
<dbReference type="GO" id="GO:0046872">
    <property type="term" value="F:metal ion binding"/>
    <property type="evidence" value="ECO:0007669"/>
    <property type="project" value="TreeGrafter"/>
</dbReference>
<dbReference type="SMART" id="SM01118">
    <property type="entry name" value="CYTH"/>
    <property type="match status" value="1"/>
</dbReference>
<gene>
    <name evidence="2" type="ORF">EDC63_101768</name>
</gene>
<dbReference type="Proteomes" id="UP000295367">
    <property type="component" value="Unassembled WGS sequence"/>
</dbReference>
<dbReference type="AlphaFoldDB" id="A0A4R3YIG7"/>
<evidence type="ECO:0000313" key="2">
    <source>
        <dbReference type="EMBL" id="TCV90794.1"/>
    </source>
</evidence>
<protein>
    <submittedName>
        <fullName evidence="2">CYTH domain-containing protein</fullName>
    </submittedName>
</protein>
<dbReference type="PANTHER" id="PTHR39569">
    <property type="entry name" value="INORGANIC TRIPHOSPHATASE"/>
    <property type="match status" value="1"/>
</dbReference>
<accession>A0A4R3YIG7</accession>